<evidence type="ECO:0000313" key="1">
    <source>
        <dbReference type="EMBL" id="GGP08002.1"/>
    </source>
</evidence>
<sequence length="180" mass="21273">MIKEYKNHNAWSDFLYEHFGLYAAISFIFGSDILSDYISDDLEELSKLAKGSHIGQLEFSMLSIVLPKEYLMEYDYNFLYSFNKSIQNLINQISLEGNLVAHKAIDEISLYLIVKEAEILMEEIGNNLSEHDAKTFAHWDEWIFDIFDDMDVETFLFSDLSLFVPETYQFDNWFKDQFYL</sequence>
<organism evidence="1 2">
    <name type="scientific">Oceanobacillus neutriphilus</name>
    <dbReference type="NCBI Taxonomy" id="531815"/>
    <lineage>
        <taxon>Bacteria</taxon>
        <taxon>Bacillati</taxon>
        <taxon>Bacillota</taxon>
        <taxon>Bacilli</taxon>
        <taxon>Bacillales</taxon>
        <taxon>Bacillaceae</taxon>
        <taxon>Oceanobacillus</taxon>
    </lineage>
</organism>
<dbReference type="Proteomes" id="UP000641206">
    <property type="component" value="Unassembled WGS sequence"/>
</dbReference>
<dbReference type="EMBL" id="BMLW01000002">
    <property type="protein sequence ID" value="GGP08002.1"/>
    <property type="molecule type" value="Genomic_DNA"/>
</dbReference>
<keyword evidence="2" id="KW-1185">Reference proteome</keyword>
<dbReference type="RefSeq" id="WP_229720071.1">
    <property type="nucleotide sequence ID" value="NZ_BMLW01000002.1"/>
</dbReference>
<proteinExistence type="predicted"/>
<evidence type="ECO:0000313" key="2">
    <source>
        <dbReference type="Proteomes" id="UP000641206"/>
    </source>
</evidence>
<reference evidence="2" key="1">
    <citation type="journal article" date="2019" name="Int. J. Syst. Evol. Microbiol.">
        <title>The Global Catalogue of Microorganisms (GCM) 10K type strain sequencing project: providing services to taxonomists for standard genome sequencing and annotation.</title>
        <authorList>
            <consortium name="The Broad Institute Genomics Platform"/>
            <consortium name="The Broad Institute Genome Sequencing Center for Infectious Disease"/>
            <person name="Wu L."/>
            <person name="Ma J."/>
        </authorList>
    </citation>
    <scope>NUCLEOTIDE SEQUENCE [LARGE SCALE GENOMIC DNA]</scope>
    <source>
        <strain evidence="2">CGMCC 1.7693</strain>
    </source>
</reference>
<gene>
    <name evidence="1" type="ORF">GCM10011346_06310</name>
</gene>
<name>A0ABQ2NQS0_9BACI</name>
<accession>A0ABQ2NQS0</accession>
<comment type="caution">
    <text evidence="1">The sequence shown here is derived from an EMBL/GenBank/DDBJ whole genome shotgun (WGS) entry which is preliminary data.</text>
</comment>
<protein>
    <submittedName>
        <fullName evidence="1">Uncharacterized protein</fullName>
    </submittedName>
</protein>